<dbReference type="InterPro" id="IPR007461">
    <property type="entry name" value="Ysc84_actin-binding"/>
</dbReference>
<feature type="domain" description="SH3" evidence="4">
    <location>
        <begin position="331"/>
        <end position="392"/>
    </location>
</feature>
<evidence type="ECO:0000313" key="5">
    <source>
        <dbReference type="EMBL" id="KAF7727128.1"/>
    </source>
</evidence>
<comment type="caution">
    <text evidence="5">The sequence shown here is derived from an EMBL/GenBank/DDBJ whole genome shotgun (WGS) entry which is preliminary data.</text>
</comment>
<evidence type="ECO:0000256" key="3">
    <source>
        <dbReference type="SAM" id="MobiDB-lite"/>
    </source>
</evidence>
<dbReference type="Gene3D" id="2.30.30.40">
    <property type="entry name" value="SH3 Domains"/>
    <property type="match status" value="1"/>
</dbReference>
<evidence type="ECO:0000256" key="2">
    <source>
        <dbReference type="PROSITE-ProRule" id="PRU00192"/>
    </source>
</evidence>
<dbReference type="InterPro" id="IPR051702">
    <property type="entry name" value="SH3_domain_YSC84-like"/>
</dbReference>
<dbReference type="SMART" id="SM00326">
    <property type="entry name" value="SH3"/>
    <property type="match status" value="1"/>
</dbReference>
<dbReference type="PROSITE" id="PS50002">
    <property type="entry name" value="SH3"/>
    <property type="match status" value="1"/>
</dbReference>
<dbReference type="PANTHER" id="PTHR15629:SF8">
    <property type="entry name" value="DUF500 DOMAIN PROTEIN (AFU_ORTHOLOGUE AFUA_5G07310)"/>
    <property type="match status" value="1"/>
</dbReference>
<evidence type="ECO:0000256" key="1">
    <source>
        <dbReference type="ARBA" id="ARBA00022443"/>
    </source>
</evidence>
<feature type="compositionally biased region" description="Low complexity" evidence="3">
    <location>
        <begin position="238"/>
        <end position="248"/>
    </location>
</feature>
<dbReference type="PANTHER" id="PTHR15629">
    <property type="entry name" value="SH3YL1 PROTEIN"/>
    <property type="match status" value="1"/>
</dbReference>
<dbReference type="FunFam" id="2.30.30.40:FF:000100">
    <property type="entry name" value="SH3 domain-containing YSC84-like protein 1"/>
    <property type="match status" value="1"/>
</dbReference>
<evidence type="ECO:0000259" key="4">
    <source>
        <dbReference type="PROSITE" id="PS50002"/>
    </source>
</evidence>
<evidence type="ECO:0000313" key="6">
    <source>
        <dbReference type="Proteomes" id="UP000605846"/>
    </source>
</evidence>
<dbReference type="InterPro" id="IPR036028">
    <property type="entry name" value="SH3-like_dom_sf"/>
</dbReference>
<protein>
    <recommendedName>
        <fullName evidence="4">SH3 domain-containing protein</fullName>
    </recommendedName>
</protein>
<dbReference type="OrthoDB" id="10255128at2759"/>
<dbReference type="SUPFAM" id="SSF50044">
    <property type="entry name" value="SH3-domain"/>
    <property type="match status" value="1"/>
</dbReference>
<sequence length="392" mass="41619">MAPRTPKELAGDTERAIQILELFTDPTKGRDVRMLIPPSVLANAHGIVFIRLVRIGLMLSAKTGTGIILGRLPDGSWSAPSGISMNSLGFGHLAGAEIIDSIIVINYRSALEAFIESGGQLQLGVGVSLAAGPYGRAADISASASSSHVAATYSYSSSKGLYVGYSMEGSKISERVNTNAAFYGRPITAREILSGGVPPPQTAYRLYAILSSLGAGPRPGLQSQGYGLYRPPGPPNNSNPSPYQYPRNKAIPPPLPTTARPAPPFVPTSTSTTQPSPATQSTTLFNYEEPPPPYESSRASAAMDTKRPYLDNEWHEPVKAPLPQPQPSSDTVPTVVVAKYDFVGQAPGDLSFSAGDSIIVTKRSADRQAWWEGEIGNRTGSFPANYTEDLAD</sequence>
<keyword evidence="1 2" id="KW-0728">SH3 domain</keyword>
<dbReference type="AlphaFoldDB" id="A0A8H7BU19"/>
<dbReference type="GO" id="GO:0051666">
    <property type="term" value="P:actin cortical patch localization"/>
    <property type="evidence" value="ECO:0007669"/>
    <property type="project" value="UniProtKB-ARBA"/>
</dbReference>
<dbReference type="PRINTS" id="PR00452">
    <property type="entry name" value="SH3DOMAIN"/>
</dbReference>
<organism evidence="5 6">
    <name type="scientific">Apophysomyces ossiformis</name>
    <dbReference type="NCBI Taxonomy" id="679940"/>
    <lineage>
        <taxon>Eukaryota</taxon>
        <taxon>Fungi</taxon>
        <taxon>Fungi incertae sedis</taxon>
        <taxon>Mucoromycota</taxon>
        <taxon>Mucoromycotina</taxon>
        <taxon>Mucoromycetes</taxon>
        <taxon>Mucorales</taxon>
        <taxon>Mucorineae</taxon>
        <taxon>Mucoraceae</taxon>
        <taxon>Apophysomyces</taxon>
    </lineage>
</organism>
<dbReference type="InterPro" id="IPR001452">
    <property type="entry name" value="SH3_domain"/>
</dbReference>
<dbReference type="Pfam" id="PF04366">
    <property type="entry name" value="Ysc84"/>
    <property type="match status" value="1"/>
</dbReference>
<dbReference type="EMBL" id="JABAYA010000064">
    <property type="protein sequence ID" value="KAF7727128.1"/>
    <property type="molecule type" value="Genomic_DNA"/>
</dbReference>
<gene>
    <name evidence="5" type="ORF">EC973_007989</name>
</gene>
<accession>A0A8H7BU19</accession>
<dbReference type="Pfam" id="PF00018">
    <property type="entry name" value="SH3_1"/>
    <property type="match status" value="1"/>
</dbReference>
<dbReference type="Proteomes" id="UP000605846">
    <property type="component" value="Unassembled WGS sequence"/>
</dbReference>
<keyword evidence="6" id="KW-1185">Reference proteome</keyword>
<feature type="compositionally biased region" description="Low complexity" evidence="3">
    <location>
        <begin position="267"/>
        <end position="283"/>
    </location>
</feature>
<name>A0A8H7BU19_9FUNG</name>
<reference evidence="5" key="1">
    <citation type="submission" date="2020-01" db="EMBL/GenBank/DDBJ databases">
        <title>Genome Sequencing of Three Apophysomyces-Like Fungal Strains Confirms a Novel Fungal Genus in the Mucoromycota with divergent Burkholderia-like Endosymbiotic Bacteria.</title>
        <authorList>
            <person name="Stajich J.E."/>
            <person name="Macias A.M."/>
            <person name="Carter-House D."/>
            <person name="Lovett B."/>
            <person name="Kasson L.R."/>
            <person name="Berry K."/>
            <person name="Grigoriev I."/>
            <person name="Chang Y."/>
            <person name="Spatafora J."/>
            <person name="Kasson M.T."/>
        </authorList>
    </citation>
    <scope>NUCLEOTIDE SEQUENCE</scope>
    <source>
        <strain evidence="5">NRRL A-21654</strain>
    </source>
</reference>
<feature type="region of interest" description="Disordered" evidence="3">
    <location>
        <begin position="221"/>
        <end position="303"/>
    </location>
</feature>
<dbReference type="GO" id="GO:0035091">
    <property type="term" value="F:phosphatidylinositol binding"/>
    <property type="evidence" value="ECO:0007669"/>
    <property type="project" value="TreeGrafter"/>
</dbReference>
<proteinExistence type="predicted"/>
<feature type="compositionally biased region" description="Pro residues" evidence="3">
    <location>
        <begin position="251"/>
        <end position="266"/>
    </location>
</feature>